<name>A0A8A0RL99_9FIRM</name>
<feature type="transmembrane region" description="Helical" evidence="8">
    <location>
        <begin position="39"/>
        <end position="63"/>
    </location>
</feature>
<keyword evidence="6 8" id="KW-1133">Transmembrane helix</keyword>
<keyword evidence="4 8" id="KW-0812">Transmembrane</keyword>
<evidence type="ECO:0000313" key="10">
    <source>
        <dbReference type="Proteomes" id="UP000662904"/>
    </source>
</evidence>
<dbReference type="KEGG" id="kme:H0A61_01550"/>
<dbReference type="GO" id="GO:0006508">
    <property type="term" value="P:proteolysis"/>
    <property type="evidence" value="ECO:0007669"/>
    <property type="project" value="UniProtKB-KW"/>
</dbReference>
<evidence type="ECO:0000256" key="8">
    <source>
        <dbReference type="SAM" id="Phobius"/>
    </source>
</evidence>
<dbReference type="Proteomes" id="UP000662904">
    <property type="component" value="Chromosome"/>
</dbReference>
<dbReference type="InterPro" id="IPR006741">
    <property type="entry name" value="AgrB"/>
</dbReference>
<keyword evidence="10" id="KW-1185">Reference proteome</keyword>
<organism evidence="9 10">
    <name type="scientific">Koleobacter methoxysyntrophicus</name>
    <dbReference type="NCBI Taxonomy" id="2751313"/>
    <lineage>
        <taxon>Bacteria</taxon>
        <taxon>Bacillati</taxon>
        <taxon>Bacillota</taxon>
        <taxon>Clostridia</taxon>
        <taxon>Koleobacterales</taxon>
        <taxon>Koleobacteraceae</taxon>
        <taxon>Koleobacter</taxon>
    </lineage>
</organism>
<sequence>MGIEEISRILALKISSRISLKSEEREIIEYGLKVFLSEVLSLSILFIVLFVAGLIKTGMSILIPAGMLRKFSGGAHCSSPMCCTILGVMTVPLFAFSVERLLILGENKLLAAAVCLNVLSFFNCLKYAPADSPQKPINEVSKKRLKRGALLLILIAFSVLIAGYLLRYIDISFLLAASVGFFYQSITLTPAGYGFTASMDRLMRKII</sequence>
<accession>A0A8A0RL99</accession>
<evidence type="ECO:0000256" key="1">
    <source>
        <dbReference type="ARBA" id="ARBA00022475"/>
    </source>
</evidence>
<dbReference type="SMART" id="SM00793">
    <property type="entry name" value="AgrB"/>
    <property type="match status" value="1"/>
</dbReference>
<proteinExistence type="predicted"/>
<feature type="transmembrane region" description="Helical" evidence="8">
    <location>
        <begin position="149"/>
        <end position="166"/>
    </location>
</feature>
<feature type="transmembrane region" description="Helical" evidence="8">
    <location>
        <begin position="172"/>
        <end position="195"/>
    </location>
</feature>
<keyword evidence="2" id="KW-0673">Quorum sensing</keyword>
<keyword evidence="1" id="KW-1003">Cell membrane</keyword>
<protein>
    <submittedName>
        <fullName evidence="9">Accessory gene regulator protein B</fullName>
        <ecNumber evidence="9">3.4.-.-</ecNumber>
    </submittedName>
</protein>
<dbReference type="GO" id="GO:0008233">
    <property type="term" value="F:peptidase activity"/>
    <property type="evidence" value="ECO:0007669"/>
    <property type="project" value="UniProtKB-KW"/>
</dbReference>
<keyword evidence="3" id="KW-0645">Protease</keyword>
<evidence type="ECO:0000256" key="6">
    <source>
        <dbReference type="ARBA" id="ARBA00022989"/>
    </source>
</evidence>
<keyword evidence="7 8" id="KW-0472">Membrane</keyword>
<evidence type="ECO:0000256" key="7">
    <source>
        <dbReference type="ARBA" id="ARBA00023136"/>
    </source>
</evidence>
<evidence type="ECO:0000256" key="5">
    <source>
        <dbReference type="ARBA" id="ARBA00022801"/>
    </source>
</evidence>
<dbReference type="GO" id="GO:0016020">
    <property type="term" value="C:membrane"/>
    <property type="evidence" value="ECO:0007669"/>
    <property type="project" value="InterPro"/>
</dbReference>
<dbReference type="RefSeq" id="WP_206706549.1">
    <property type="nucleotide sequence ID" value="NZ_CP059066.1"/>
</dbReference>
<dbReference type="EMBL" id="CP059066">
    <property type="protein sequence ID" value="QSQ09191.1"/>
    <property type="molecule type" value="Genomic_DNA"/>
</dbReference>
<evidence type="ECO:0000256" key="2">
    <source>
        <dbReference type="ARBA" id="ARBA00022654"/>
    </source>
</evidence>
<gene>
    <name evidence="9" type="primary">agrB</name>
    <name evidence="9" type="ORF">H0A61_01550</name>
</gene>
<dbReference type="Pfam" id="PF04647">
    <property type="entry name" value="AgrB"/>
    <property type="match status" value="1"/>
</dbReference>
<evidence type="ECO:0000256" key="3">
    <source>
        <dbReference type="ARBA" id="ARBA00022670"/>
    </source>
</evidence>
<feature type="transmembrane region" description="Helical" evidence="8">
    <location>
        <begin position="75"/>
        <end position="97"/>
    </location>
</feature>
<reference evidence="9" key="1">
    <citation type="submission" date="2020-07" db="EMBL/GenBank/DDBJ databases">
        <title>Koleobacter methoxysyntrophicus gen. nov., sp. nov., a novel anaerobic bacterium isolated from deep subsurface oil field and proposal of Koleobacterales ord. nov. in the phylum Firmicutes.</title>
        <authorList>
            <person name="Sakamoto S."/>
            <person name="Tamaki H."/>
        </authorList>
    </citation>
    <scope>NUCLEOTIDE SEQUENCE</scope>
    <source>
        <strain evidence="9">NRmbB1</strain>
    </source>
</reference>
<evidence type="ECO:0000256" key="4">
    <source>
        <dbReference type="ARBA" id="ARBA00022692"/>
    </source>
</evidence>
<evidence type="ECO:0000313" key="9">
    <source>
        <dbReference type="EMBL" id="QSQ09191.1"/>
    </source>
</evidence>
<dbReference type="EC" id="3.4.-.-" evidence="9"/>
<keyword evidence="5 9" id="KW-0378">Hydrolase</keyword>
<dbReference type="GO" id="GO:0009372">
    <property type="term" value="P:quorum sensing"/>
    <property type="evidence" value="ECO:0007669"/>
    <property type="project" value="UniProtKB-KW"/>
</dbReference>
<dbReference type="AlphaFoldDB" id="A0A8A0RL99"/>